<evidence type="ECO:0000259" key="6">
    <source>
        <dbReference type="Pfam" id="PF02656"/>
    </source>
</evidence>
<keyword evidence="4 5" id="KW-0472">Membrane</keyword>
<evidence type="ECO:0000256" key="4">
    <source>
        <dbReference type="ARBA" id="ARBA00023136"/>
    </source>
</evidence>
<gene>
    <name evidence="7" type="ORF">GCM10023156_35000</name>
</gene>
<evidence type="ECO:0000256" key="1">
    <source>
        <dbReference type="ARBA" id="ARBA00004127"/>
    </source>
</evidence>
<name>A0ABP8N0U2_9BACT</name>
<evidence type="ECO:0000313" key="8">
    <source>
        <dbReference type="Proteomes" id="UP001500840"/>
    </source>
</evidence>
<evidence type="ECO:0000313" key="7">
    <source>
        <dbReference type="EMBL" id="GAA4457751.1"/>
    </source>
</evidence>
<feature type="transmembrane region" description="Helical" evidence="5">
    <location>
        <begin position="25"/>
        <end position="45"/>
    </location>
</feature>
<comment type="caution">
    <text evidence="7">The sequence shown here is derived from an EMBL/GenBank/DDBJ whole genome shotgun (WGS) entry which is preliminary data.</text>
</comment>
<protein>
    <submittedName>
        <fullName evidence="7">DUF202 domain-containing protein</fullName>
    </submittedName>
</protein>
<evidence type="ECO:0000256" key="2">
    <source>
        <dbReference type="ARBA" id="ARBA00022692"/>
    </source>
</evidence>
<feature type="transmembrane region" description="Helical" evidence="5">
    <location>
        <begin position="51"/>
        <end position="72"/>
    </location>
</feature>
<dbReference type="Proteomes" id="UP001500840">
    <property type="component" value="Unassembled WGS sequence"/>
</dbReference>
<evidence type="ECO:0000256" key="5">
    <source>
        <dbReference type="SAM" id="Phobius"/>
    </source>
</evidence>
<reference evidence="8" key="1">
    <citation type="journal article" date="2019" name="Int. J. Syst. Evol. Microbiol.">
        <title>The Global Catalogue of Microorganisms (GCM) 10K type strain sequencing project: providing services to taxonomists for standard genome sequencing and annotation.</title>
        <authorList>
            <consortium name="The Broad Institute Genomics Platform"/>
            <consortium name="The Broad Institute Genome Sequencing Center for Infectious Disease"/>
            <person name="Wu L."/>
            <person name="Ma J."/>
        </authorList>
    </citation>
    <scope>NUCLEOTIDE SEQUENCE [LARGE SCALE GENOMIC DNA]</scope>
    <source>
        <strain evidence="8">JCM 17759</strain>
    </source>
</reference>
<comment type="subcellular location">
    <subcellularLocation>
        <location evidence="1">Endomembrane system</location>
        <topology evidence="1">Multi-pass membrane protein</topology>
    </subcellularLocation>
</comment>
<keyword evidence="3 5" id="KW-1133">Transmembrane helix</keyword>
<dbReference type="InterPro" id="IPR003807">
    <property type="entry name" value="DUF202"/>
</dbReference>
<dbReference type="Pfam" id="PF02656">
    <property type="entry name" value="DUF202"/>
    <property type="match status" value="1"/>
</dbReference>
<organism evidence="7 8">
    <name type="scientific">Novipirellula rosea</name>
    <dbReference type="NCBI Taxonomy" id="1031540"/>
    <lineage>
        <taxon>Bacteria</taxon>
        <taxon>Pseudomonadati</taxon>
        <taxon>Planctomycetota</taxon>
        <taxon>Planctomycetia</taxon>
        <taxon>Pirellulales</taxon>
        <taxon>Pirellulaceae</taxon>
        <taxon>Novipirellula</taxon>
    </lineage>
</organism>
<keyword evidence="8" id="KW-1185">Reference proteome</keyword>
<proteinExistence type="predicted"/>
<keyword evidence="2 5" id="KW-0812">Transmembrane</keyword>
<sequence length="84" mass="9416">MSEHQEVSSEDLNLIRTDLANERTLLAYGRTALMVAGTGVSILQFFSVTLIYHIIAWPLIVIGFVIGMIGAVRFTKLNRRLHSE</sequence>
<evidence type="ECO:0000256" key="3">
    <source>
        <dbReference type="ARBA" id="ARBA00022989"/>
    </source>
</evidence>
<dbReference type="RefSeq" id="WP_339943380.1">
    <property type="nucleotide sequence ID" value="NZ_BAABGA010000041.1"/>
</dbReference>
<dbReference type="EMBL" id="BAABGA010000041">
    <property type="protein sequence ID" value="GAA4457751.1"/>
    <property type="molecule type" value="Genomic_DNA"/>
</dbReference>
<accession>A0ABP8N0U2</accession>
<feature type="domain" description="DUF202" evidence="6">
    <location>
        <begin position="16"/>
        <end position="79"/>
    </location>
</feature>